<dbReference type="SUPFAM" id="SSF53098">
    <property type="entry name" value="Ribonuclease H-like"/>
    <property type="match status" value="1"/>
</dbReference>
<dbReference type="KEGG" id="str:Sterm_3803"/>
<dbReference type="Gene3D" id="3.30.420.10">
    <property type="entry name" value="Ribonuclease H-like superfamily/Ribonuclease H"/>
    <property type="match status" value="1"/>
</dbReference>
<dbReference type="GO" id="GO:0004523">
    <property type="term" value="F:RNA-DNA hybrid ribonuclease activity"/>
    <property type="evidence" value="ECO:0007669"/>
    <property type="project" value="UniProtKB-UniRule"/>
</dbReference>
<dbReference type="GO" id="GO:0046872">
    <property type="term" value="F:metal ion binding"/>
    <property type="evidence" value="ECO:0007669"/>
    <property type="project" value="UniProtKB-KW"/>
</dbReference>
<dbReference type="Proteomes" id="UP000000845">
    <property type="component" value="Chromosome"/>
</dbReference>
<dbReference type="InterPro" id="IPR036397">
    <property type="entry name" value="RNaseH_sf"/>
</dbReference>
<keyword evidence="1" id="KW-0540">Nuclease</keyword>
<dbReference type="Gene3D" id="3.40.970.10">
    <property type="entry name" value="Ribonuclease H1, N-terminal domain"/>
    <property type="match status" value="1"/>
</dbReference>
<keyword evidence="1" id="KW-0963">Cytoplasm</keyword>
<sequence>MAKKYYAYYLVESDKNGILENWKECEILVKGQKARYKSFPTRDEAKAWLDSGAEYEIKEKKAPALDKNGLYFDAGTGRGIGVEVRVTDYKGNSLLPQILPKEKVSVHGNYVLKKGRTNNYGELAGIYIALKYAAKKGIKIIYGDSKLILDYWSKGLFNRDKLEEDTVELIEKVTEMRKEYEKNGGRAEHISGDYNPADLGFHK</sequence>
<dbReference type="AlphaFoldDB" id="D1AG11"/>
<evidence type="ECO:0000256" key="1">
    <source>
        <dbReference type="PIRNR" id="PIRNR037839"/>
    </source>
</evidence>
<evidence type="ECO:0000259" key="3">
    <source>
        <dbReference type="Pfam" id="PF01693"/>
    </source>
</evidence>
<comment type="function">
    <text evidence="1">Endonuclease that specifically degrades the RNA of RNA-DNA hybrids.</text>
</comment>
<dbReference type="GO" id="GO:0005737">
    <property type="term" value="C:cytoplasm"/>
    <property type="evidence" value="ECO:0007669"/>
    <property type="project" value="UniProtKB-SubCell"/>
</dbReference>
<comment type="catalytic activity">
    <reaction evidence="1">
        <text>Endonucleolytic cleavage to 5'-phosphomonoester.</text>
        <dbReference type="EC" id="3.1.26.4"/>
    </reaction>
</comment>
<keyword evidence="1" id="KW-0255">Endonuclease</keyword>
<feature type="binding site" evidence="2">
    <location>
        <position position="144"/>
    </location>
    <ligand>
        <name>Mg(2+)</name>
        <dbReference type="ChEBI" id="CHEBI:18420"/>
        <label>2</label>
    </ligand>
</feature>
<gene>
    <name evidence="4" type="ordered locus">Sterm_3803</name>
</gene>
<feature type="binding site" evidence="2">
    <location>
        <position position="122"/>
    </location>
    <ligand>
        <name>Mg(2+)</name>
        <dbReference type="ChEBI" id="CHEBI:18420"/>
        <label>2</label>
    </ligand>
</feature>
<dbReference type="EMBL" id="CP001739">
    <property type="protein sequence ID" value="ACZ10637.1"/>
    <property type="molecule type" value="Genomic_DNA"/>
</dbReference>
<dbReference type="InterPro" id="IPR012337">
    <property type="entry name" value="RNaseH-like_sf"/>
</dbReference>
<feature type="binding site" evidence="2">
    <location>
        <position position="73"/>
    </location>
    <ligand>
        <name>Mg(2+)</name>
        <dbReference type="ChEBI" id="CHEBI:18420"/>
        <label>1</label>
    </ligand>
</feature>
<protein>
    <recommendedName>
        <fullName evidence="1">Ribonuclease H</fullName>
        <ecNumber evidence="1">3.1.26.4</ecNumber>
    </recommendedName>
</protein>
<dbReference type="InterPro" id="IPR011320">
    <property type="entry name" value="RNase_H1_N"/>
</dbReference>
<dbReference type="SUPFAM" id="SSF55658">
    <property type="entry name" value="L9 N-domain-like"/>
    <property type="match status" value="1"/>
</dbReference>
<dbReference type="RefSeq" id="WP_012863217.1">
    <property type="nucleotide sequence ID" value="NC_013517.1"/>
</dbReference>
<dbReference type="InterPro" id="IPR009027">
    <property type="entry name" value="Ribosomal_bL9/RNase_H1_N"/>
</dbReference>
<dbReference type="PIRSF" id="PIRSF037839">
    <property type="entry name" value="Ribonuclease_H"/>
    <property type="match status" value="1"/>
</dbReference>
<dbReference type="EC" id="3.1.26.4" evidence="1"/>
<keyword evidence="2" id="KW-0464">Manganese</keyword>
<proteinExistence type="inferred from homology"/>
<organism evidence="4 5">
    <name type="scientific">Sebaldella termitidis (strain ATCC 33386 / NCTC 11300)</name>
    <dbReference type="NCBI Taxonomy" id="526218"/>
    <lineage>
        <taxon>Bacteria</taxon>
        <taxon>Fusobacteriati</taxon>
        <taxon>Fusobacteriota</taxon>
        <taxon>Fusobacteriia</taxon>
        <taxon>Fusobacteriales</taxon>
        <taxon>Leptotrichiaceae</taxon>
        <taxon>Sebaldella</taxon>
    </lineage>
</organism>
<evidence type="ECO:0000313" key="4">
    <source>
        <dbReference type="EMBL" id="ACZ10637.1"/>
    </source>
</evidence>
<dbReference type="eggNOG" id="COG3341">
    <property type="taxonomic scope" value="Bacteria"/>
</dbReference>
<reference evidence="5" key="1">
    <citation type="submission" date="2009-09" db="EMBL/GenBank/DDBJ databases">
        <title>The complete chromosome of Sebaldella termitidis ATCC 33386.</title>
        <authorList>
            <consortium name="US DOE Joint Genome Institute (JGI-PGF)"/>
            <person name="Lucas S."/>
            <person name="Copeland A."/>
            <person name="Lapidus A."/>
            <person name="Glavina del Rio T."/>
            <person name="Dalin E."/>
            <person name="Tice H."/>
            <person name="Bruce D."/>
            <person name="Goodwin L."/>
            <person name="Pitluck S."/>
            <person name="Kyrpides N."/>
            <person name="Mavromatis K."/>
            <person name="Ivanova N."/>
            <person name="Mikhailova N."/>
            <person name="Sims D."/>
            <person name="Meincke L."/>
            <person name="Brettin T."/>
            <person name="Detter J.C."/>
            <person name="Han C."/>
            <person name="Larimer F."/>
            <person name="Land M."/>
            <person name="Hauser L."/>
            <person name="Markowitz V."/>
            <person name="Cheng J.F."/>
            <person name="Hugenholtz P."/>
            <person name="Woyke T."/>
            <person name="Wu D."/>
            <person name="Eisen J.A."/>
        </authorList>
    </citation>
    <scope>NUCLEOTIDE SEQUENCE [LARGE SCALE GENOMIC DNA]</scope>
    <source>
        <strain evidence="5">ATCC 33386 / NCTC 11300</strain>
    </source>
</reference>
<dbReference type="InterPro" id="IPR017290">
    <property type="entry name" value="RNase_H_bac"/>
</dbReference>
<keyword evidence="1" id="KW-0378">Hydrolase</keyword>
<comment type="cofactor">
    <cofactor evidence="2">
        <name>Mn(2+)</name>
        <dbReference type="ChEBI" id="CHEBI:29035"/>
    </cofactor>
    <cofactor evidence="2">
        <name>Mg(2+)</name>
        <dbReference type="ChEBI" id="CHEBI:18420"/>
    </cofactor>
    <text evidence="2">Binds 2 metal ions per subunit. Manganese or magnesium.</text>
</comment>
<keyword evidence="1 2" id="KW-0460">Magnesium</keyword>
<comment type="subcellular location">
    <subcellularLocation>
        <location evidence="1">Cytoplasm</location>
    </subcellularLocation>
</comment>
<keyword evidence="5" id="KW-1185">Reference proteome</keyword>
<keyword evidence="1 2" id="KW-0479">Metal-binding</keyword>
<evidence type="ECO:0000256" key="2">
    <source>
        <dbReference type="PIRSR" id="PIRSR037839-1"/>
    </source>
</evidence>
<name>D1AG11_SEBTE</name>
<dbReference type="GO" id="GO:0003676">
    <property type="term" value="F:nucleic acid binding"/>
    <property type="evidence" value="ECO:0007669"/>
    <property type="project" value="UniProtKB-UniRule"/>
</dbReference>
<dbReference type="Pfam" id="PF01693">
    <property type="entry name" value="Cauli_VI"/>
    <property type="match status" value="1"/>
</dbReference>
<evidence type="ECO:0000313" key="5">
    <source>
        <dbReference type="Proteomes" id="UP000000845"/>
    </source>
</evidence>
<accession>D1AG11</accession>
<comment type="similarity">
    <text evidence="1">Belongs to the RNase H family.</text>
</comment>
<dbReference type="STRING" id="526218.Sterm_3803"/>
<reference evidence="4 5" key="2">
    <citation type="journal article" date="2010" name="Stand. Genomic Sci.">
        <title>Complete genome sequence of Sebaldella termitidis type strain (NCTC 11300).</title>
        <authorList>
            <person name="Harmon-Smith M."/>
            <person name="Celia L."/>
            <person name="Chertkov O."/>
            <person name="Lapidus A."/>
            <person name="Copeland A."/>
            <person name="Glavina Del Rio T."/>
            <person name="Nolan M."/>
            <person name="Lucas S."/>
            <person name="Tice H."/>
            <person name="Cheng J.F."/>
            <person name="Han C."/>
            <person name="Detter J.C."/>
            <person name="Bruce D."/>
            <person name="Goodwin L."/>
            <person name="Pitluck S."/>
            <person name="Pati A."/>
            <person name="Liolios K."/>
            <person name="Ivanova N."/>
            <person name="Mavromatis K."/>
            <person name="Mikhailova N."/>
            <person name="Chen A."/>
            <person name="Palaniappan K."/>
            <person name="Land M."/>
            <person name="Hauser L."/>
            <person name="Chang Y.J."/>
            <person name="Jeffries C.D."/>
            <person name="Brettin T."/>
            <person name="Goker M."/>
            <person name="Beck B."/>
            <person name="Bristow J."/>
            <person name="Eisen J.A."/>
            <person name="Markowitz V."/>
            <person name="Hugenholtz P."/>
            <person name="Kyrpides N.C."/>
            <person name="Klenk H.P."/>
            <person name="Chen F."/>
        </authorList>
    </citation>
    <scope>NUCLEOTIDE SEQUENCE [LARGE SCALE GENOMIC DNA]</scope>
    <source>
        <strain evidence="5">ATCC 33386 / NCTC 11300</strain>
    </source>
</reference>
<dbReference type="InterPro" id="IPR037056">
    <property type="entry name" value="RNase_H1_N_sf"/>
</dbReference>
<dbReference type="HOGENOM" id="CLU_093125_0_0_0"/>
<feature type="domain" description="Ribonuclease H1 N-terminal" evidence="3">
    <location>
        <begin position="11"/>
        <end position="48"/>
    </location>
</feature>